<evidence type="ECO:0000256" key="4">
    <source>
        <dbReference type="PROSITE-ProRule" id="PRU00175"/>
    </source>
</evidence>
<dbReference type="InterPro" id="IPR017907">
    <property type="entry name" value="Znf_RING_CS"/>
</dbReference>
<organism evidence="7 8">
    <name type="scientific">Pythium oligandrum</name>
    <name type="common">Mycoparasitic fungus</name>
    <dbReference type="NCBI Taxonomy" id="41045"/>
    <lineage>
        <taxon>Eukaryota</taxon>
        <taxon>Sar</taxon>
        <taxon>Stramenopiles</taxon>
        <taxon>Oomycota</taxon>
        <taxon>Peronosporomycetes</taxon>
        <taxon>Pythiales</taxon>
        <taxon>Pythiaceae</taxon>
        <taxon>Pythium</taxon>
    </lineage>
</organism>
<evidence type="ECO:0000256" key="5">
    <source>
        <dbReference type="SAM" id="MobiDB-lite"/>
    </source>
</evidence>
<feature type="compositionally biased region" description="Low complexity" evidence="5">
    <location>
        <begin position="522"/>
        <end position="537"/>
    </location>
</feature>
<feature type="compositionally biased region" description="Acidic residues" evidence="5">
    <location>
        <begin position="639"/>
        <end position="659"/>
    </location>
</feature>
<gene>
    <name evidence="7" type="ORF">Poli38472_008257</name>
</gene>
<evidence type="ECO:0000256" key="3">
    <source>
        <dbReference type="ARBA" id="ARBA00022833"/>
    </source>
</evidence>
<dbReference type="SUPFAM" id="SSF57850">
    <property type="entry name" value="RING/U-box"/>
    <property type="match status" value="1"/>
</dbReference>
<dbReference type="CDD" id="cd16514">
    <property type="entry name" value="RING-HC_LONFs_rpt2"/>
    <property type="match status" value="1"/>
</dbReference>
<keyword evidence="3" id="KW-0862">Zinc</keyword>
<feature type="region of interest" description="Disordered" evidence="5">
    <location>
        <begin position="1"/>
        <end position="60"/>
    </location>
</feature>
<evidence type="ECO:0000313" key="7">
    <source>
        <dbReference type="EMBL" id="TMW65615.1"/>
    </source>
</evidence>
<evidence type="ECO:0000259" key="6">
    <source>
        <dbReference type="PROSITE" id="PS50089"/>
    </source>
</evidence>
<feature type="region of interest" description="Disordered" evidence="5">
    <location>
        <begin position="427"/>
        <end position="744"/>
    </location>
</feature>
<dbReference type="PROSITE" id="PS50089">
    <property type="entry name" value="ZF_RING_2"/>
    <property type="match status" value="1"/>
</dbReference>
<comment type="caution">
    <text evidence="7">The sequence shown here is derived from an EMBL/GenBank/DDBJ whole genome shotgun (WGS) entry which is preliminary data.</text>
</comment>
<feature type="region of interest" description="Disordered" evidence="5">
    <location>
        <begin position="206"/>
        <end position="238"/>
    </location>
</feature>
<reference evidence="7" key="1">
    <citation type="submission" date="2019-03" db="EMBL/GenBank/DDBJ databases">
        <title>Long read genome sequence of the mycoparasitic Pythium oligandrum ATCC 38472 isolated from sugarbeet rhizosphere.</title>
        <authorList>
            <person name="Gaulin E."/>
        </authorList>
    </citation>
    <scope>NUCLEOTIDE SEQUENCE</scope>
    <source>
        <strain evidence="7">ATCC 38472_TT</strain>
    </source>
</reference>
<evidence type="ECO:0000256" key="1">
    <source>
        <dbReference type="ARBA" id="ARBA00022723"/>
    </source>
</evidence>
<feature type="domain" description="RING-type" evidence="6">
    <location>
        <begin position="103"/>
        <end position="145"/>
    </location>
</feature>
<feature type="compositionally biased region" description="Basic and acidic residues" evidence="5">
    <location>
        <begin position="580"/>
        <end position="589"/>
    </location>
</feature>
<dbReference type="SMART" id="SM00184">
    <property type="entry name" value="RING"/>
    <property type="match status" value="1"/>
</dbReference>
<feature type="compositionally biased region" description="Acidic residues" evidence="5">
    <location>
        <begin position="608"/>
        <end position="620"/>
    </location>
</feature>
<dbReference type="PANTHER" id="PTHR23327">
    <property type="entry name" value="RING FINGER PROTEIN 127"/>
    <property type="match status" value="1"/>
</dbReference>
<keyword evidence="2 4" id="KW-0863">Zinc-finger</keyword>
<feature type="compositionally biased region" description="Low complexity" evidence="5">
    <location>
        <begin position="8"/>
        <end position="18"/>
    </location>
</feature>
<accession>A0A8K1CN26</accession>
<feature type="compositionally biased region" description="Acidic residues" evidence="5">
    <location>
        <begin position="723"/>
        <end position="744"/>
    </location>
</feature>
<keyword evidence="1" id="KW-0479">Metal-binding</keyword>
<protein>
    <recommendedName>
        <fullName evidence="6">RING-type domain-containing protein</fullName>
    </recommendedName>
</protein>
<dbReference type="PROSITE" id="PS00518">
    <property type="entry name" value="ZF_RING_1"/>
    <property type="match status" value="1"/>
</dbReference>
<feature type="compositionally biased region" description="Basic residues" evidence="5">
    <location>
        <begin position="508"/>
        <end position="518"/>
    </location>
</feature>
<dbReference type="GO" id="GO:0008270">
    <property type="term" value="F:zinc ion binding"/>
    <property type="evidence" value="ECO:0007669"/>
    <property type="project" value="UniProtKB-KW"/>
</dbReference>
<name>A0A8K1CN26_PYTOL</name>
<dbReference type="OrthoDB" id="6105938at2759"/>
<dbReference type="InterPro" id="IPR001841">
    <property type="entry name" value="Znf_RING"/>
</dbReference>
<keyword evidence="8" id="KW-1185">Reference proteome</keyword>
<evidence type="ECO:0000313" key="8">
    <source>
        <dbReference type="Proteomes" id="UP000794436"/>
    </source>
</evidence>
<evidence type="ECO:0000256" key="2">
    <source>
        <dbReference type="ARBA" id="ARBA00022771"/>
    </source>
</evidence>
<feature type="compositionally biased region" description="Acidic residues" evidence="5">
    <location>
        <begin position="667"/>
        <end position="701"/>
    </location>
</feature>
<feature type="compositionally biased region" description="Basic and acidic residues" evidence="5">
    <location>
        <begin position="548"/>
        <end position="559"/>
    </location>
</feature>
<dbReference type="InterPro" id="IPR013083">
    <property type="entry name" value="Znf_RING/FYVE/PHD"/>
</dbReference>
<dbReference type="PANTHER" id="PTHR23327:SF42">
    <property type="entry name" value="LON PEPTIDASE N-TERMINAL DOMAIN AND RING FINGER PROTEIN C14F5.10C"/>
    <property type="match status" value="1"/>
</dbReference>
<dbReference type="EMBL" id="SPLM01000037">
    <property type="protein sequence ID" value="TMW65615.1"/>
    <property type="molecule type" value="Genomic_DNA"/>
</dbReference>
<feature type="compositionally biased region" description="Acidic residues" evidence="5">
    <location>
        <begin position="440"/>
        <end position="456"/>
    </location>
</feature>
<proteinExistence type="predicted"/>
<sequence length="744" mass="84170">MERDDSALDAARASTGDANDARDVDDGVVDDSEAVAGVCAAQDEEQQSTEDAAGKAAPSLAADASASTAATVAQESSTDNANILENGDKKDVSSKKLVAELQCILCHEVLCKPITTVCGHSFCRVCLMDFLLSKEVHETQCPICRSEVLFAPRDDATPPFYINVTLWNVIQLLLPGKHQLHEEEEEYTLKHEQFSTKWRIAALQHSSRHDRHGDDDSEMSSNDEMMHTGWQTSSNRRARERYPQLRTENFADGELELVRNVVLDRDDVNIDGYEGMRVGLGVMEFPSRFQLYNEHQECSIAVLKFEEDEDMEDGMPFFMNDNGDDDHFVVSDYYNEVTLKVLNERGNVVLERTRGAQQGTIVFPSLRLDVPAGVYRFEFTDDLYGLRLMIKTELRGPRDERDAPLIELEDEQSRSFVLNEAGERGRRQRARWDRRRSGADEEDDDDEEEDDEDNASDDSFIATDDEVQEEVNEAHRLSGEEEGGEGFWSFTDDDDEEAAMERAAAARQGRRRRRRRQERRPSQQLSEVSESEPVQPSRGPRRRWVRNHVVDESEDDGHHSPPIVQEEHGSDDDNGQTLNEIHEHAHSSSESESIPIQRRGQKRGLAIEESDQDEHDDGDEVVPMSTARLRVVRPRVLHDDDDSDEEEDVNDLDPMEDQLEQMHPSLEDEEMEELHEAQDADAEEEELEERSDGDAEEEEAEWNSASGGYGTDDMLDPGTGDGDFSDGDGVEEQGEDDEAEFSDY</sequence>
<dbReference type="GO" id="GO:0061630">
    <property type="term" value="F:ubiquitin protein ligase activity"/>
    <property type="evidence" value="ECO:0007669"/>
    <property type="project" value="TreeGrafter"/>
</dbReference>
<dbReference type="Proteomes" id="UP000794436">
    <property type="component" value="Unassembled WGS sequence"/>
</dbReference>
<dbReference type="Gene3D" id="3.30.40.10">
    <property type="entry name" value="Zinc/RING finger domain, C3HC4 (zinc finger)"/>
    <property type="match status" value="1"/>
</dbReference>
<dbReference type="AlphaFoldDB" id="A0A8K1CN26"/>